<dbReference type="WBParaSite" id="HPBE_0000399901-mRNA-1">
    <property type="protein sequence ID" value="HPBE_0000399901-mRNA-1"/>
    <property type="gene ID" value="HPBE_0000399901"/>
</dbReference>
<gene>
    <name evidence="2" type="ORF">HPBE_LOCUS4002</name>
</gene>
<evidence type="ECO:0000313" key="4">
    <source>
        <dbReference type="WBParaSite" id="HPBE_0000399901-mRNA-1"/>
    </source>
</evidence>
<dbReference type="Proteomes" id="UP000050761">
    <property type="component" value="Unassembled WGS sequence"/>
</dbReference>
<feature type="compositionally biased region" description="Polar residues" evidence="1">
    <location>
        <begin position="13"/>
        <end position="28"/>
    </location>
</feature>
<evidence type="ECO:0000313" key="2">
    <source>
        <dbReference type="EMBL" id="VDO56788.1"/>
    </source>
</evidence>
<feature type="region of interest" description="Disordered" evidence="1">
    <location>
        <begin position="1"/>
        <end position="28"/>
    </location>
</feature>
<accession>A0A183FCV7</accession>
<dbReference type="AlphaFoldDB" id="A0A183FCV7"/>
<organism evidence="3 4">
    <name type="scientific">Heligmosomoides polygyrus</name>
    <name type="common">Parasitic roundworm</name>
    <dbReference type="NCBI Taxonomy" id="6339"/>
    <lineage>
        <taxon>Eukaryota</taxon>
        <taxon>Metazoa</taxon>
        <taxon>Ecdysozoa</taxon>
        <taxon>Nematoda</taxon>
        <taxon>Chromadorea</taxon>
        <taxon>Rhabditida</taxon>
        <taxon>Rhabditina</taxon>
        <taxon>Rhabditomorpha</taxon>
        <taxon>Strongyloidea</taxon>
        <taxon>Heligmosomidae</taxon>
        <taxon>Heligmosomoides</taxon>
    </lineage>
</organism>
<accession>A0A3P7ZVD3</accession>
<sequence>MRELAQVLEVDSTDVTETRPTQQGTENSLIEQLNADEFEDMAYHATFDPVAAAQASKEERAAAEAEGVPIENADDNQQTPR</sequence>
<protein>
    <submittedName>
        <fullName evidence="4">DNA-binding protein</fullName>
    </submittedName>
</protein>
<reference evidence="4" key="2">
    <citation type="submission" date="2019-09" db="UniProtKB">
        <authorList>
            <consortium name="WormBaseParasite"/>
        </authorList>
    </citation>
    <scope>IDENTIFICATION</scope>
</reference>
<reference evidence="2 3" key="1">
    <citation type="submission" date="2018-11" db="EMBL/GenBank/DDBJ databases">
        <authorList>
            <consortium name="Pathogen Informatics"/>
        </authorList>
    </citation>
    <scope>NUCLEOTIDE SEQUENCE [LARGE SCALE GENOMIC DNA]</scope>
</reference>
<evidence type="ECO:0000256" key="1">
    <source>
        <dbReference type="SAM" id="MobiDB-lite"/>
    </source>
</evidence>
<name>A0A183FCV7_HELPZ</name>
<proteinExistence type="predicted"/>
<dbReference type="EMBL" id="UZAH01023212">
    <property type="protein sequence ID" value="VDO56788.1"/>
    <property type="molecule type" value="Genomic_DNA"/>
</dbReference>
<keyword evidence="3" id="KW-1185">Reference proteome</keyword>
<evidence type="ECO:0000313" key="3">
    <source>
        <dbReference type="Proteomes" id="UP000050761"/>
    </source>
</evidence>
<feature type="region of interest" description="Disordered" evidence="1">
    <location>
        <begin position="54"/>
        <end position="81"/>
    </location>
</feature>